<accession>A0ABP5F3L9</accession>
<dbReference type="PANTHER" id="PTHR35176">
    <property type="entry name" value="HEME OXYGENASE HI_0854-RELATED"/>
    <property type="match status" value="1"/>
</dbReference>
<protein>
    <submittedName>
        <fullName evidence="2">Pyridoxamine 5'-phosphate oxidase family protein</fullName>
    </submittedName>
</protein>
<sequence>MTAQSERMTKRAMTVPEREAFLAEPLVAILAVQAGPGRAPLAVPMWYGYEPGGDLTLITASASRKASLLRAAGRAALVVQHANPPSKYVYVEGPVVEIREPATSDDRRTLARRYLGPDGGDEYVRTSEDVTASMAVVRIRPERWLSEIQSR</sequence>
<comment type="caution">
    <text evidence="2">The sequence shown here is derived from an EMBL/GenBank/DDBJ whole genome shotgun (WGS) entry which is preliminary data.</text>
</comment>
<evidence type="ECO:0000313" key="3">
    <source>
        <dbReference type="Proteomes" id="UP001500751"/>
    </source>
</evidence>
<dbReference type="PANTHER" id="PTHR35176:SF6">
    <property type="entry name" value="HEME OXYGENASE HI_0854-RELATED"/>
    <property type="match status" value="1"/>
</dbReference>
<dbReference type="EMBL" id="BAAAQN010000003">
    <property type="protein sequence ID" value="GAA2015219.1"/>
    <property type="molecule type" value="Genomic_DNA"/>
</dbReference>
<organism evidence="2 3">
    <name type="scientific">Catenulispora yoronensis</name>
    <dbReference type="NCBI Taxonomy" id="450799"/>
    <lineage>
        <taxon>Bacteria</taxon>
        <taxon>Bacillati</taxon>
        <taxon>Actinomycetota</taxon>
        <taxon>Actinomycetes</taxon>
        <taxon>Catenulisporales</taxon>
        <taxon>Catenulisporaceae</taxon>
        <taxon>Catenulispora</taxon>
    </lineage>
</organism>
<reference evidence="3" key="1">
    <citation type="journal article" date="2019" name="Int. J. Syst. Evol. Microbiol.">
        <title>The Global Catalogue of Microorganisms (GCM) 10K type strain sequencing project: providing services to taxonomists for standard genome sequencing and annotation.</title>
        <authorList>
            <consortium name="The Broad Institute Genomics Platform"/>
            <consortium name="The Broad Institute Genome Sequencing Center for Infectious Disease"/>
            <person name="Wu L."/>
            <person name="Ma J."/>
        </authorList>
    </citation>
    <scope>NUCLEOTIDE SEQUENCE [LARGE SCALE GENOMIC DNA]</scope>
    <source>
        <strain evidence="3">JCM 16014</strain>
    </source>
</reference>
<dbReference type="Pfam" id="PF12900">
    <property type="entry name" value="Pyridox_ox_2"/>
    <property type="match status" value="1"/>
</dbReference>
<evidence type="ECO:0000256" key="1">
    <source>
        <dbReference type="ARBA" id="ARBA00023002"/>
    </source>
</evidence>
<dbReference type="Gene3D" id="2.30.110.10">
    <property type="entry name" value="Electron Transport, Fmn-binding Protein, Chain A"/>
    <property type="match status" value="1"/>
</dbReference>
<name>A0ABP5F3L9_9ACTN</name>
<dbReference type="InterPro" id="IPR052019">
    <property type="entry name" value="F420H2_bilvrd_red/Heme_oxyg"/>
</dbReference>
<evidence type="ECO:0000313" key="2">
    <source>
        <dbReference type="EMBL" id="GAA2015219.1"/>
    </source>
</evidence>
<proteinExistence type="predicted"/>
<dbReference type="SUPFAM" id="SSF50475">
    <property type="entry name" value="FMN-binding split barrel"/>
    <property type="match status" value="1"/>
</dbReference>
<dbReference type="Proteomes" id="UP001500751">
    <property type="component" value="Unassembled WGS sequence"/>
</dbReference>
<keyword evidence="3" id="KW-1185">Reference proteome</keyword>
<keyword evidence="1" id="KW-0560">Oxidoreductase</keyword>
<dbReference type="InterPro" id="IPR024747">
    <property type="entry name" value="Pyridox_Oxase-rel"/>
</dbReference>
<dbReference type="InterPro" id="IPR012349">
    <property type="entry name" value="Split_barrel_FMN-bd"/>
</dbReference>
<gene>
    <name evidence="2" type="ORF">GCM10009839_07990</name>
</gene>